<dbReference type="AlphaFoldDB" id="Q7RFZ7"/>
<dbReference type="NCBIfam" id="TIGR01590">
    <property type="entry name" value="yir-bir-cir_Pla"/>
    <property type="match status" value="1"/>
</dbReference>
<gene>
    <name evidence="2" type="ORF">PY04554</name>
</gene>
<accession>Q7RFZ7</accession>
<proteinExistence type="predicted"/>
<evidence type="ECO:0000313" key="3">
    <source>
        <dbReference type="Proteomes" id="UP000008553"/>
    </source>
</evidence>
<dbReference type="InParanoid" id="Q7RFZ7"/>
<feature type="transmembrane region" description="Helical" evidence="1">
    <location>
        <begin position="259"/>
        <end position="277"/>
    </location>
</feature>
<organism evidence="2 3">
    <name type="scientific">Plasmodium yoelii yoelii</name>
    <dbReference type="NCBI Taxonomy" id="73239"/>
    <lineage>
        <taxon>Eukaryota</taxon>
        <taxon>Sar</taxon>
        <taxon>Alveolata</taxon>
        <taxon>Apicomplexa</taxon>
        <taxon>Aconoidasida</taxon>
        <taxon>Haemosporida</taxon>
        <taxon>Plasmodiidae</taxon>
        <taxon>Plasmodium</taxon>
        <taxon>Plasmodium (Vinckeia)</taxon>
    </lineage>
</organism>
<dbReference type="Proteomes" id="UP000008553">
    <property type="component" value="Unassembled WGS sequence"/>
</dbReference>
<reference evidence="2 3" key="1">
    <citation type="journal article" date="2002" name="Nature">
        <title>Genome sequence and comparative analysis of the model rodent malaria parasite Plasmodium yoelii yoelii.</title>
        <authorList>
            <person name="Carlton J.M."/>
            <person name="Angiuoli S.V."/>
            <person name="Suh B.B."/>
            <person name="Kooij T.W."/>
            <person name="Pertea M."/>
            <person name="Silva J.C."/>
            <person name="Ermolaeva M.D."/>
            <person name="Allen J.E."/>
            <person name="Selengut J.D."/>
            <person name="Koo H.L."/>
            <person name="Peterson J.D."/>
            <person name="Pop M."/>
            <person name="Kosack D.S."/>
            <person name="Shumway M.F."/>
            <person name="Bidwell S.L."/>
            <person name="Shallom S.J."/>
            <person name="van Aken S.E."/>
            <person name="Riedmuller S.B."/>
            <person name="Feldblyum T.V."/>
            <person name="Cho J.K."/>
            <person name="Quackenbush J."/>
            <person name="Sedegah M."/>
            <person name="Shoaibi A."/>
            <person name="Cummings L.M."/>
            <person name="Florens L."/>
            <person name="Yates J.R."/>
            <person name="Raine J.D."/>
            <person name="Sinden R.E."/>
            <person name="Harris M.A."/>
            <person name="Cunningham D.A."/>
            <person name="Preiser P.R."/>
            <person name="Bergman L.W."/>
            <person name="Vaidya A.B."/>
            <person name="van Lin L.H."/>
            <person name="Janse C.J."/>
            <person name="Waters A.P."/>
            <person name="Smith H.O."/>
            <person name="White O.R."/>
            <person name="Salzberg S.L."/>
            <person name="Venter J.C."/>
            <person name="Fraser C.M."/>
            <person name="Hoffman S.L."/>
            <person name="Gardner M.J."/>
            <person name="Carucci D.J."/>
        </authorList>
    </citation>
    <scope>NUCLEOTIDE SEQUENCE [LARGE SCALE GENOMIC DNA]</scope>
    <source>
        <strain evidence="2 3">17XNL</strain>
    </source>
</reference>
<protein>
    <submittedName>
        <fullName evidence="2">Yir4 protein</fullName>
    </submittedName>
</protein>
<dbReference type="PaxDb" id="73239-Q7RFZ7"/>
<comment type="caution">
    <text evidence="2">The sequence shown here is derived from an EMBL/GenBank/DDBJ whole genome shotgun (WGS) entry which is preliminary data.</text>
</comment>
<keyword evidence="1" id="KW-0812">Transmembrane</keyword>
<name>Q7RFZ7_PLAYO</name>
<keyword evidence="1" id="KW-1133">Transmembrane helix</keyword>
<dbReference type="Pfam" id="PF06022">
    <property type="entry name" value="Cir_Bir_Yir"/>
    <property type="match status" value="1"/>
</dbReference>
<evidence type="ECO:0000313" key="2">
    <source>
        <dbReference type="EMBL" id="EAA16435.1"/>
    </source>
</evidence>
<keyword evidence="3" id="KW-1185">Reference proteome</keyword>
<keyword evidence="1" id="KW-0472">Membrane</keyword>
<sequence length="299" mass="34645">MDKKLCQQFKSVLTYFPDELENGENYNFVYGDQNFKKYCTNSCDSNLEKINAVCLYLFNLFFGNINSFKDNAKNNLDVVYYILICLKKENGINKLNDFYTKHIETNTHYISKLGDARGYNCYKEIIDQKKDLLNMDNSIISNFYKAFKSLCEMYSAFGGNTSNCKKCSKNFNQFVEKYKELNENYNNTDNSPYRKILFTLSTDYNNLKNECKDAQDVVFPSLPEIKTSQNTTKIPGETSDKNVQNSDVIPSSSSIVSKLIPVLSIFPAIPIFLGIAYKYSLFGFRKRSQKQHIREKLKK</sequence>
<dbReference type="EMBL" id="AABL01001395">
    <property type="protein sequence ID" value="EAA16435.1"/>
    <property type="molecule type" value="Genomic_DNA"/>
</dbReference>
<evidence type="ECO:0000256" key="1">
    <source>
        <dbReference type="SAM" id="Phobius"/>
    </source>
</evidence>
<dbReference type="InterPro" id="IPR006477">
    <property type="entry name" value="Yir_bir_cir"/>
</dbReference>